<evidence type="ECO:0000256" key="5">
    <source>
        <dbReference type="ARBA" id="ARBA00026088"/>
    </source>
</evidence>
<evidence type="ECO:0000256" key="7">
    <source>
        <dbReference type="SAM" id="MobiDB-lite"/>
    </source>
</evidence>
<evidence type="ECO:0000259" key="8">
    <source>
        <dbReference type="SMART" id="SM00662"/>
    </source>
</evidence>
<protein>
    <recommendedName>
        <fullName evidence="6">Plastid-encoded RNA polymerase subunit alpha</fullName>
    </recommendedName>
</protein>
<dbReference type="Gene3D" id="2.170.120.12">
    <property type="entry name" value="DNA-directed RNA polymerase, insert domain"/>
    <property type="match status" value="1"/>
</dbReference>
<feature type="region of interest" description="Disordered" evidence="7">
    <location>
        <begin position="237"/>
        <end position="265"/>
    </location>
</feature>
<dbReference type="Proteomes" id="UP000037923">
    <property type="component" value="Unassembled WGS sequence"/>
</dbReference>
<evidence type="ECO:0000313" key="10">
    <source>
        <dbReference type="Proteomes" id="UP000037923"/>
    </source>
</evidence>
<dbReference type="OMA" id="AQPRKCT"/>
<dbReference type="InterPro" id="IPR022842">
    <property type="entry name" value="RNAP_Rpo3/Rpb3/RPAC1"/>
</dbReference>
<feature type="compositionally biased region" description="Basic and acidic residues" evidence="7">
    <location>
        <begin position="7"/>
        <end position="21"/>
    </location>
</feature>
<keyword evidence="2 9" id="KW-0240">DNA-directed RNA polymerase</keyword>
<dbReference type="InterPro" id="IPR050518">
    <property type="entry name" value="Rpo3/RPB3_RNA_Pol_subunit"/>
</dbReference>
<evidence type="ECO:0000256" key="3">
    <source>
        <dbReference type="ARBA" id="ARBA00023163"/>
    </source>
</evidence>
<comment type="function">
    <text evidence="1">DNA-dependent RNA polymerase catalyzes the transcription of DNA into RNA using the four ribonucleoside triphosphates as substrates.</text>
</comment>
<dbReference type="GeneID" id="26902808"/>
<dbReference type="SUPFAM" id="SSF55257">
    <property type="entry name" value="RBP11-like subunits of RNA polymerase"/>
    <property type="match status" value="1"/>
</dbReference>
<dbReference type="InterPro" id="IPR036643">
    <property type="entry name" value="RNApol_insert_sf"/>
</dbReference>
<dbReference type="GO" id="GO:0005736">
    <property type="term" value="C:RNA polymerase I complex"/>
    <property type="evidence" value="ECO:0007669"/>
    <property type="project" value="TreeGrafter"/>
</dbReference>
<dbReference type="PANTHER" id="PTHR11800">
    <property type="entry name" value="DNA-DIRECTED RNA POLYMERASE"/>
    <property type="match status" value="1"/>
</dbReference>
<dbReference type="SMART" id="SM00662">
    <property type="entry name" value="RPOLD"/>
    <property type="match status" value="1"/>
</dbReference>
<dbReference type="CDD" id="cd07032">
    <property type="entry name" value="RNAP_I_II_AC40"/>
    <property type="match status" value="1"/>
</dbReference>
<dbReference type="Pfam" id="PF01193">
    <property type="entry name" value="RNA_pol_L"/>
    <property type="match status" value="1"/>
</dbReference>
<dbReference type="PANTHER" id="PTHR11800:SF13">
    <property type="entry name" value="DNA-DIRECTED RNA POLYMERASES I AND III SUBUNIT RPAC1"/>
    <property type="match status" value="1"/>
</dbReference>
<keyword evidence="3" id="KW-0804">Transcription</keyword>
<dbReference type="GO" id="GO:0046983">
    <property type="term" value="F:protein dimerization activity"/>
    <property type="evidence" value="ECO:0007669"/>
    <property type="project" value="InterPro"/>
</dbReference>
<evidence type="ECO:0000256" key="6">
    <source>
        <dbReference type="ARBA" id="ARBA00031776"/>
    </source>
</evidence>
<comment type="subunit">
    <text evidence="5">In plastids the minimal PEP RNA polymerase catalytic core is composed of four subunits: alpha, beta, beta', and beta''. When a (nuclear-encoded) sigma factor is associated with the core the holoenzyme is formed, which can initiate transcription.</text>
</comment>
<dbReference type="Pfam" id="PF01000">
    <property type="entry name" value="RNA_pol_A_bac"/>
    <property type="match status" value="1"/>
</dbReference>
<dbReference type="HAMAP" id="MF_00320">
    <property type="entry name" value="RNApol_arch_Rpo3"/>
    <property type="match status" value="1"/>
</dbReference>
<dbReference type="OrthoDB" id="270173at2759"/>
<dbReference type="SUPFAM" id="SSF56553">
    <property type="entry name" value="Insert subdomain of RNA polymerase alpha subunit"/>
    <property type="match status" value="1"/>
</dbReference>
<dbReference type="GO" id="GO:0006351">
    <property type="term" value="P:DNA-templated transcription"/>
    <property type="evidence" value="ECO:0007669"/>
    <property type="project" value="InterPro"/>
</dbReference>
<dbReference type="InterPro" id="IPR033901">
    <property type="entry name" value="RNAPI/III_AC40"/>
</dbReference>
<dbReference type="AlphaFoldDB" id="A0A0N0DX85"/>
<dbReference type="RefSeq" id="XP_015661134.1">
    <property type="nucleotide sequence ID" value="XM_015799532.1"/>
</dbReference>
<feature type="domain" description="DNA-directed RNA polymerase RpoA/D/Rpb3-type" evidence="8">
    <location>
        <begin position="125"/>
        <end position="430"/>
    </location>
</feature>
<dbReference type="VEuPathDB" id="TriTrypDB:LpyrH10_04_0670"/>
<dbReference type="GO" id="GO:0005666">
    <property type="term" value="C:RNA polymerase III complex"/>
    <property type="evidence" value="ECO:0007669"/>
    <property type="project" value="TreeGrafter"/>
</dbReference>
<feature type="region of interest" description="Disordered" evidence="7">
    <location>
        <begin position="1"/>
        <end position="50"/>
    </location>
</feature>
<comment type="similarity">
    <text evidence="4">Belongs to the archaeal Rpo3/eukaryotic RPB3 RNA polymerase subunit family.</text>
</comment>
<evidence type="ECO:0000313" key="9">
    <source>
        <dbReference type="EMBL" id="KPA82695.1"/>
    </source>
</evidence>
<dbReference type="InterPro" id="IPR011263">
    <property type="entry name" value="DNA-dir_RNA_pol_RpoA/D/Rpb3"/>
</dbReference>
<accession>A0A0N0DX85</accession>
<dbReference type="EMBL" id="LGTL01000004">
    <property type="protein sequence ID" value="KPA82695.1"/>
    <property type="molecule type" value="Genomic_DNA"/>
</dbReference>
<name>A0A0N0DX85_LEPPY</name>
<reference evidence="9 10" key="1">
    <citation type="submission" date="2015-07" db="EMBL/GenBank/DDBJ databases">
        <title>High-quality genome of monoxenous trypanosomatid Leptomonas pyrrhocoris.</title>
        <authorList>
            <person name="Flegontov P."/>
            <person name="Butenko A."/>
            <person name="Firsov S."/>
            <person name="Vlcek C."/>
            <person name="Logacheva M.D."/>
            <person name="Field M."/>
            <person name="Filatov D."/>
            <person name="Flegontova O."/>
            <person name="Gerasimov E."/>
            <person name="Jackson A.P."/>
            <person name="Kelly S."/>
            <person name="Opperdoes F."/>
            <person name="O'Reilly A."/>
            <person name="Votypka J."/>
            <person name="Yurchenko V."/>
            <person name="Lukes J."/>
        </authorList>
    </citation>
    <scope>NUCLEOTIDE SEQUENCE [LARGE SCALE GENOMIC DNA]</scope>
    <source>
        <strain evidence="9">H10</strain>
    </source>
</reference>
<sequence>MAQQPSRDVDKVQVGYHRAENTETVSSPHTYAYSSGKNVPSTTQPDKPTVSNIRIASAVAGLPSSYFTKEGSKKLPGVPSVVKKERNDEESEAGAGVPASSSPAHGGATRTTVDGFPWSTRRVERMSFEMHHISPPIANLFRRVLTTEVPTLAFDRILIEENDSPVLDELLAHRLGLVPVAGPVMKMDYITESSQAGFNNLDPRRVLLFELDATGAKDAAVTPVYSRQLQWVPLPGQEQKAKAADGTTAQSENEEASRGGGSSVEGIDSDDAVFLVHPDIVITKLGPGQRIKLKAIAVKGIGSVHAKWSPVSACYYEMKTSVELRQPLSGAAAEALVKSCPMGVFAYEGGQKGGAATVVAPEKCTLCRECLRSEGTAASAAAGEVDRVTVQKDKTNVIFHVESVGQLHPAQIFRYGLRLFAERCRALSEMVQSTEVRVVDAGAKALDH</sequence>
<keyword evidence="10" id="KW-1185">Reference proteome</keyword>
<comment type="caution">
    <text evidence="9">The sequence shown here is derived from an EMBL/GenBank/DDBJ whole genome shotgun (WGS) entry which is preliminary data.</text>
</comment>
<feature type="region of interest" description="Disordered" evidence="7">
    <location>
        <begin position="66"/>
        <end position="114"/>
    </location>
</feature>
<dbReference type="Gene3D" id="3.30.1360.10">
    <property type="entry name" value="RNA polymerase, RBP11-like subunit"/>
    <property type="match status" value="1"/>
</dbReference>
<feature type="compositionally biased region" description="Low complexity" evidence="7">
    <location>
        <begin position="93"/>
        <end position="108"/>
    </location>
</feature>
<dbReference type="InterPro" id="IPR011262">
    <property type="entry name" value="DNA-dir_RNA_pol_insert"/>
</dbReference>
<evidence type="ECO:0000256" key="2">
    <source>
        <dbReference type="ARBA" id="ARBA00022478"/>
    </source>
</evidence>
<dbReference type="GO" id="GO:0003899">
    <property type="term" value="F:DNA-directed RNA polymerase activity"/>
    <property type="evidence" value="ECO:0007669"/>
    <property type="project" value="InterPro"/>
</dbReference>
<gene>
    <name evidence="9" type="ORF">ABB37_02517</name>
</gene>
<evidence type="ECO:0000256" key="4">
    <source>
        <dbReference type="ARBA" id="ARBA00025804"/>
    </source>
</evidence>
<dbReference type="InterPro" id="IPR036603">
    <property type="entry name" value="RBP11-like"/>
</dbReference>
<evidence type="ECO:0000256" key="1">
    <source>
        <dbReference type="ARBA" id="ARBA00004026"/>
    </source>
</evidence>
<proteinExistence type="inferred from homology"/>
<feature type="compositionally biased region" description="Polar residues" evidence="7">
    <location>
        <begin position="22"/>
        <end position="50"/>
    </location>
</feature>
<organism evidence="9 10">
    <name type="scientific">Leptomonas pyrrhocoris</name>
    <name type="common">Firebug parasite</name>
    <dbReference type="NCBI Taxonomy" id="157538"/>
    <lineage>
        <taxon>Eukaryota</taxon>
        <taxon>Discoba</taxon>
        <taxon>Euglenozoa</taxon>
        <taxon>Kinetoplastea</taxon>
        <taxon>Metakinetoplastina</taxon>
        <taxon>Trypanosomatida</taxon>
        <taxon>Trypanosomatidae</taxon>
        <taxon>Leishmaniinae</taxon>
        <taxon>Leptomonas</taxon>
    </lineage>
</organism>